<reference evidence="2" key="2">
    <citation type="submission" date="2023-01" db="EMBL/GenBank/DDBJ databases">
        <authorList>
            <person name="Sun Q."/>
            <person name="Evtushenko L."/>
        </authorList>
    </citation>
    <scope>NUCLEOTIDE SEQUENCE</scope>
    <source>
        <strain evidence="2">VKM Ac-2007</strain>
    </source>
</reference>
<feature type="chain" id="PRO_5040769454" description="Preprotein translocase subunit TatB" evidence="1">
    <location>
        <begin position="29"/>
        <end position="134"/>
    </location>
</feature>
<evidence type="ECO:0000256" key="1">
    <source>
        <dbReference type="SAM" id="SignalP"/>
    </source>
</evidence>
<sequence length="134" mass="13916">MRKITRLAAVAGLSAALAGGALTQGAFAQTGGGSTSPHAYTCSNSGDGINHVVSCVGKITDNDVLKNVTVNVKDINVLSDNQLKDLEVALVNVADNKVNLPVLIQKNELVTTTVNTYLSKFGIVINVLKVLAVI</sequence>
<reference evidence="2" key="1">
    <citation type="journal article" date="2014" name="Int. J. Syst. Evol. Microbiol.">
        <title>Complete genome sequence of Corynebacterium casei LMG S-19264T (=DSM 44701T), isolated from a smear-ripened cheese.</title>
        <authorList>
            <consortium name="US DOE Joint Genome Institute (JGI-PGF)"/>
            <person name="Walter F."/>
            <person name="Albersmeier A."/>
            <person name="Kalinowski J."/>
            <person name="Ruckert C."/>
        </authorList>
    </citation>
    <scope>NUCLEOTIDE SEQUENCE</scope>
    <source>
        <strain evidence="2">VKM Ac-2007</strain>
    </source>
</reference>
<dbReference type="AlphaFoldDB" id="A0A9W6ICN7"/>
<organism evidence="2 3">
    <name type="scientific">Streptosporangium carneum</name>
    <dbReference type="NCBI Taxonomy" id="47481"/>
    <lineage>
        <taxon>Bacteria</taxon>
        <taxon>Bacillati</taxon>
        <taxon>Actinomycetota</taxon>
        <taxon>Actinomycetes</taxon>
        <taxon>Streptosporangiales</taxon>
        <taxon>Streptosporangiaceae</taxon>
        <taxon>Streptosporangium</taxon>
    </lineage>
</organism>
<keyword evidence="3" id="KW-1185">Reference proteome</keyword>
<dbReference type="Proteomes" id="UP001143474">
    <property type="component" value="Unassembled WGS sequence"/>
</dbReference>
<name>A0A9W6ICN7_9ACTN</name>
<feature type="signal peptide" evidence="1">
    <location>
        <begin position="1"/>
        <end position="28"/>
    </location>
</feature>
<keyword evidence="1" id="KW-0732">Signal</keyword>
<evidence type="ECO:0008006" key="4">
    <source>
        <dbReference type="Google" id="ProtNLM"/>
    </source>
</evidence>
<evidence type="ECO:0000313" key="3">
    <source>
        <dbReference type="Proteomes" id="UP001143474"/>
    </source>
</evidence>
<proteinExistence type="predicted"/>
<evidence type="ECO:0000313" key="2">
    <source>
        <dbReference type="EMBL" id="GLK15263.1"/>
    </source>
</evidence>
<gene>
    <name evidence="2" type="ORF">GCM10017600_86760</name>
</gene>
<protein>
    <recommendedName>
        <fullName evidence="4">Preprotein translocase subunit TatB</fullName>
    </recommendedName>
</protein>
<dbReference type="RefSeq" id="WP_271223483.1">
    <property type="nucleotide sequence ID" value="NZ_BAAAVD010000060.1"/>
</dbReference>
<comment type="caution">
    <text evidence="2">The sequence shown here is derived from an EMBL/GenBank/DDBJ whole genome shotgun (WGS) entry which is preliminary data.</text>
</comment>
<dbReference type="EMBL" id="BSEV01000046">
    <property type="protein sequence ID" value="GLK15263.1"/>
    <property type="molecule type" value="Genomic_DNA"/>
</dbReference>
<accession>A0A9W6ICN7</accession>